<dbReference type="InterPro" id="IPR001452">
    <property type="entry name" value="SH3_domain"/>
</dbReference>
<dbReference type="OrthoDB" id="73680at2759"/>
<dbReference type="GO" id="GO:0055037">
    <property type="term" value="C:recycling endosome"/>
    <property type="evidence" value="ECO:0007669"/>
    <property type="project" value="TreeGrafter"/>
</dbReference>
<evidence type="ECO:0000313" key="9">
    <source>
        <dbReference type="Proteomes" id="UP000095023"/>
    </source>
</evidence>
<dbReference type="Gene3D" id="1.10.150.50">
    <property type="entry name" value="Transcription Factor, Ets-1"/>
    <property type="match status" value="1"/>
</dbReference>
<dbReference type="InterPro" id="IPR001660">
    <property type="entry name" value="SAM"/>
</dbReference>
<feature type="region of interest" description="Disordered" evidence="4">
    <location>
        <begin position="324"/>
        <end position="416"/>
    </location>
</feature>
<dbReference type="InterPro" id="IPR036028">
    <property type="entry name" value="SH3-like_dom_sf"/>
</dbReference>
<evidence type="ECO:0000313" key="8">
    <source>
        <dbReference type="EMBL" id="ODV90252.1"/>
    </source>
</evidence>
<dbReference type="GO" id="GO:0007032">
    <property type="term" value="P:endosome organization"/>
    <property type="evidence" value="ECO:0007669"/>
    <property type="project" value="TreeGrafter"/>
</dbReference>
<feature type="region of interest" description="Disordered" evidence="4">
    <location>
        <begin position="612"/>
        <end position="631"/>
    </location>
</feature>
<feature type="compositionally biased region" description="Low complexity" evidence="4">
    <location>
        <begin position="228"/>
        <end position="241"/>
    </location>
</feature>
<dbReference type="Gene3D" id="2.30.30.40">
    <property type="entry name" value="SH3 Domains"/>
    <property type="match status" value="1"/>
</dbReference>
<dbReference type="PANTHER" id="PTHR22902:SF27">
    <property type="entry name" value="PLECKSTRIN HOMOLOGY DOMAIN-CONTAINING FAMILY A MEMBER 3"/>
    <property type="match status" value="1"/>
</dbReference>
<evidence type="ECO:0000256" key="1">
    <source>
        <dbReference type="ARBA" id="ARBA00022443"/>
    </source>
</evidence>
<dbReference type="Pfam" id="PF00018">
    <property type="entry name" value="SH3_1"/>
    <property type="match status" value="1"/>
</dbReference>
<evidence type="ECO:0000259" key="5">
    <source>
        <dbReference type="PROSITE" id="PS50002"/>
    </source>
</evidence>
<gene>
    <name evidence="8" type="ORF">CANCADRAFT_31267</name>
</gene>
<evidence type="ECO:0000256" key="4">
    <source>
        <dbReference type="SAM" id="MobiDB-lite"/>
    </source>
</evidence>
<dbReference type="GO" id="GO:0001881">
    <property type="term" value="P:receptor recycling"/>
    <property type="evidence" value="ECO:0007669"/>
    <property type="project" value="TreeGrafter"/>
</dbReference>
<evidence type="ECO:0000259" key="6">
    <source>
        <dbReference type="PROSITE" id="PS50003"/>
    </source>
</evidence>
<dbReference type="SUPFAM" id="SSF50729">
    <property type="entry name" value="PH domain-like"/>
    <property type="match status" value="1"/>
</dbReference>
<organism evidence="8 9">
    <name type="scientific">Tortispora caseinolytica NRRL Y-17796</name>
    <dbReference type="NCBI Taxonomy" id="767744"/>
    <lineage>
        <taxon>Eukaryota</taxon>
        <taxon>Fungi</taxon>
        <taxon>Dikarya</taxon>
        <taxon>Ascomycota</taxon>
        <taxon>Saccharomycotina</taxon>
        <taxon>Trigonopsidomycetes</taxon>
        <taxon>Trigonopsidales</taxon>
        <taxon>Trigonopsidaceae</taxon>
        <taxon>Tortispora</taxon>
    </lineage>
</organism>
<dbReference type="InterPro" id="IPR011993">
    <property type="entry name" value="PH-like_dom_sf"/>
</dbReference>
<dbReference type="GO" id="GO:0042147">
    <property type="term" value="P:retrograde transport, endosome to Golgi"/>
    <property type="evidence" value="ECO:0007669"/>
    <property type="project" value="TreeGrafter"/>
</dbReference>
<dbReference type="Proteomes" id="UP000095023">
    <property type="component" value="Unassembled WGS sequence"/>
</dbReference>
<keyword evidence="2" id="KW-0597">Phosphoprotein</keyword>
<evidence type="ECO:0000259" key="7">
    <source>
        <dbReference type="PROSITE" id="PS50105"/>
    </source>
</evidence>
<feature type="domain" description="SAM" evidence="7">
    <location>
        <begin position="154"/>
        <end position="218"/>
    </location>
</feature>
<evidence type="ECO:0000256" key="2">
    <source>
        <dbReference type="ARBA" id="ARBA00022553"/>
    </source>
</evidence>
<proteinExistence type="predicted"/>
<dbReference type="Pfam" id="PF07647">
    <property type="entry name" value="SAM_2"/>
    <property type="match status" value="1"/>
</dbReference>
<feature type="compositionally biased region" description="Polar residues" evidence="4">
    <location>
        <begin position="242"/>
        <end position="257"/>
    </location>
</feature>
<dbReference type="SMART" id="SM00233">
    <property type="entry name" value="PH"/>
    <property type="match status" value="1"/>
</dbReference>
<keyword evidence="1 3" id="KW-0728">SH3 domain</keyword>
<protein>
    <recommendedName>
        <fullName evidence="10">PH domain-containing protein</fullName>
    </recommendedName>
</protein>
<evidence type="ECO:0008006" key="10">
    <source>
        <dbReference type="Google" id="ProtNLM"/>
    </source>
</evidence>
<dbReference type="SMART" id="SM00454">
    <property type="entry name" value="SAM"/>
    <property type="match status" value="1"/>
</dbReference>
<dbReference type="Pfam" id="PF00169">
    <property type="entry name" value="PH"/>
    <property type="match status" value="1"/>
</dbReference>
<dbReference type="InterPro" id="IPR001849">
    <property type="entry name" value="PH_domain"/>
</dbReference>
<feature type="compositionally biased region" description="Basic and acidic residues" evidence="4">
    <location>
        <begin position="619"/>
        <end position="631"/>
    </location>
</feature>
<dbReference type="InterPro" id="IPR013761">
    <property type="entry name" value="SAM/pointed_sf"/>
</dbReference>
<evidence type="ECO:0000256" key="3">
    <source>
        <dbReference type="PROSITE-ProRule" id="PRU00192"/>
    </source>
</evidence>
<feature type="domain" description="PH" evidence="6">
    <location>
        <begin position="464"/>
        <end position="582"/>
    </location>
</feature>
<feature type="compositionally biased region" description="Polar residues" evidence="4">
    <location>
        <begin position="384"/>
        <end position="399"/>
    </location>
</feature>
<dbReference type="Gene3D" id="2.30.29.30">
    <property type="entry name" value="Pleckstrin-homology domain (PH domain)/Phosphotyrosine-binding domain (PTB)"/>
    <property type="match status" value="1"/>
</dbReference>
<dbReference type="PROSITE" id="PS50105">
    <property type="entry name" value="SAM_DOMAIN"/>
    <property type="match status" value="1"/>
</dbReference>
<dbReference type="PROSITE" id="PS50003">
    <property type="entry name" value="PH_DOMAIN"/>
    <property type="match status" value="1"/>
</dbReference>
<keyword evidence="9" id="KW-1185">Reference proteome</keyword>
<dbReference type="GO" id="GO:0005829">
    <property type="term" value="C:cytosol"/>
    <property type="evidence" value="ECO:0007669"/>
    <property type="project" value="GOC"/>
</dbReference>
<dbReference type="GO" id="GO:0005769">
    <property type="term" value="C:early endosome"/>
    <property type="evidence" value="ECO:0007669"/>
    <property type="project" value="TreeGrafter"/>
</dbReference>
<dbReference type="InterPro" id="IPR045188">
    <property type="entry name" value="Boi1/Boi2-like"/>
</dbReference>
<dbReference type="AlphaFoldDB" id="A0A1E4TEP9"/>
<accession>A0A1E4TEP9</accession>
<dbReference type="GO" id="GO:0005802">
    <property type="term" value="C:trans-Golgi network"/>
    <property type="evidence" value="ECO:0007669"/>
    <property type="project" value="TreeGrafter"/>
</dbReference>
<dbReference type="PANTHER" id="PTHR22902">
    <property type="entry name" value="SESQUIPEDALIAN"/>
    <property type="match status" value="1"/>
</dbReference>
<dbReference type="SUPFAM" id="SSF50044">
    <property type="entry name" value="SH3-domain"/>
    <property type="match status" value="1"/>
</dbReference>
<name>A0A1E4TEP9_9ASCO</name>
<sequence>MVADTLPDLPLKIAFHDFTRRTEDELTIQKGDQIKVLKTDEGFNDGWYLGFNLRTRETGVFPCVYTSDVQPTPTITAHNDAVSYFDDGSAQKRDSLSARSTSSHASPTVDRALSDIDKAISDLQTTSDPADTFVNETSPLASSSNIQSESVHTWTPEQVSEHFAQVGFEPDVSQAMIKHKISGNILLELDLGHLKELEISTFGTRFEINKEIIRLRNVEQAHSQQQRASLSPSKPLSPASPTTITSNISAHQSSTPTLMAPPQPPAHLRKTLSTIRRTAAIDSRGGIIGGNSAVSENNRLMPTYHENSNHRRFDSAVSQITEDSEYSVYNGTRDEEAKLEHTSETSMSTEHTESAPNTPTLESLRRKSGGGNSYVGNGNMISKPANSNGLNQGDVTPTGSPYEHASAEGSVSPGQTQVHSFISDAQVLAKLPNRPHLKKSNSKKNTSAFLEGLQSVTPEVAASTADQSGWLYKRAGKLGGWNKRFFTLHGTRLSYFVTMEDTREKGLIDVNSHKVSVLDTDDALIALHAAGLGHGRHCFKLTPPGPGGRKGVTFTAPKTHYFAAESREAMKKWTDAFLKATIDKDDSVPVISTCVTPTISLAKAQEIFGSSEPVGNVDSDTRETYHENGFA</sequence>
<dbReference type="SUPFAM" id="SSF47769">
    <property type="entry name" value="SAM/Pointed domain"/>
    <property type="match status" value="1"/>
</dbReference>
<dbReference type="PROSITE" id="PS50002">
    <property type="entry name" value="SH3"/>
    <property type="match status" value="1"/>
</dbReference>
<feature type="domain" description="SH3" evidence="5">
    <location>
        <begin position="7"/>
        <end position="71"/>
    </location>
</feature>
<dbReference type="SMART" id="SM00326">
    <property type="entry name" value="SH3"/>
    <property type="match status" value="1"/>
</dbReference>
<dbReference type="EMBL" id="KV453842">
    <property type="protein sequence ID" value="ODV90252.1"/>
    <property type="molecule type" value="Genomic_DNA"/>
</dbReference>
<reference evidence="9" key="1">
    <citation type="submission" date="2016-02" db="EMBL/GenBank/DDBJ databases">
        <title>Comparative genomics of biotechnologically important yeasts.</title>
        <authorList>
            <consortium name="DOE Joint Genome Institute"/>
            <person name="Riley R."/>
            <person name="Haridas S."/>
            <person name="Wolfe K.H."/>
            <person name="Lopes M.R."/>
            <person name="Hittinger C.T."/>
            <person name="Goker M."/>
            <person name="Salamov A."/>
            <person name="Wisecaver J."/>
            <person name="Long T.M."/>
            <person name="Aerts A.L."/>
            <person name="Barry K."/>
            <person name="Choi C."/>
            <person name="Clum A."/>
            <person name="Coughlan A.Y."/>
            <person name="Deshpande S."/>
            <person name="Douglass A.P."/>
            <person name="Hanson S.J."/>
            <person name="Klenk H.-P."/>
            <person name="Labutti K."/>
            <person name="Lapidus A."/>
            <person name="Lindquist E."/>
            <person name="Lipzen A."/>
            <person name="Meier-Kolthoff J.P."/>
            <person name="Ohm R.A."/>
            <person name="Otillar R.P."/>
            <person name="Pangilinan J."/>
            <person name="Peng Y."/>
            <person name="Rokas A."/>
            <person name="Rosa C.A."/>
            <person name="Scheuner C."/>
            <person name="Sibirny A.A."/>
            <person name="Slot J.C."/>
            <person name="Stielow J.B."/>
            <person name="Sun H."/>
            <person name="Kurtzman C.P."/>
            <person name="Blackwell M."/>
            <person name="Jeffries T.W."/>
            <person name="Grigoriev I.V."/>
        </authorList>
    </citation>
    <scope>NUCLEOTIDE SEQUENCE [LARGE SCALE GENOMIC DNA]</scope>
    <source>
        <strain evidence="9">NRRL Y-17796</strain>
    </source>
</reference>
<feature type="compositionally biased region" description="Basic and acidic residues" evidence="4">
    <location>
        <begin position="332"/>
        <end position="343"/>
    </location>
</feature>
<dbReference type="CDD" id="cd09535">
    <property type="entry name" value="SAM_BOI-like_fungal"/>
    <property type="match status" value="1"/>
</dbReference>
<feature type="region of interest" description="Disordered" evidence="4">
    <location>
        <begin position="223"/>
        <end position="266"/>
    </location>
</feature>